<name>A0ABZ2MAW0_9BACT</name>
<accession>A0ABZ2MAW0</accession>
<keyword evidence="2" id="KW-1185">Reference proteome</keyword>
<sequence>MIGPGSRYTSLETATIDVTVDGQTRPIRYLRRRFIPPETGAVTLMRHTITQADRIDNLAAVFFTDPLQFWRLCDTNGVLDPDELIALGRSISIVLPLR</sequence>
<gene>
    <name evidence="1" type="ORF">LZC94_20590</name>
</gene>
<proteinExistence type="predicted"/>
<dbReference type="RefSeq" id="WP_394829217.1">
    <property type="nucleotide sequence ID" value="NZ_CP089984.1"/>
</dbReference>
<dbReference type="EMBL" id="CP089984">
    <property type="protein sequence ID" value="WXB19612.1"/>
    <property type="molecule type" value="Genomic_DNA"/>
</dbReference>
<protein>
    <submittedName>
        <fullName evidence="1">LysM domain-containing protein</fullName>
    </submittedName>
</protein>
<evidence type="ECO:0000313" key="2">
    <source>
        <dbReference type="Proteomes" id="UP001370348"/>
    </source>
</evidence>
<dbReference type="Proteomes" id="UP001370348">
    <property type="component" value="Chromosome"/>
</dbReference>
<reference evidence="1 2" key="1">
    <citation type="submission" date="2021-12" db="EMBL/GenBank/DDBJ databases">
        <title>Discovery of the Pendulisporaceae a myxobacterial family with distinct sporulation behavior and unique specialized metabolism.</title>
        <authorList>
            <person name="Garcia R."/>
            <person name="Popoff A."/>
            <person name="Bader C.D."/>
            <person name="Loehr J."/>
            <person name="Walesch S."/>
            <person name="Walt C."/>
            <person name="Boldt J."/>
            <person name="Bunk B."/>
            <person name="Haeckl F.J.F.P.J."/>
            <person name="Gunesch A.P."/>
            <person name="Birkelbach J."/>
            <person name="Nuebel U."/>
            <person name="Pietschmann T."/>
            <person name="Bach T."/>
            <person name="Mueller R."/>
        </authorList>
    </citation>
    <scope>NUCLEOTIDE SEQUENCE [LARGE SCALE GENOMIC DNA]</scope>
    <source>
        <strain evidence="1 2">MSr11954</strain>
    </source>
</reference>
<organism evidence="1 2">
    <name type="scientific">Pendulispora albinea</name>
    <dbReference type="NCBI Taxonomy" id="2741071"/>
    <lineage>
        <taxon>Bacteria</taxon>
        <taxon>Pseudomonadati</taxon>
        <taxon>Myxococcota</taxon>
        <taxon>Myxococcia</taxon>
        <taxon>Myxococcales</taxon>
        <taxon>Sorangiineae</taxon>
        <taxon>Pendulisporaceae</taxon>
        <taxon>Pendulispora</taxon>
    </lineage>
</organism>
<evidence type="ECO:0000313" key="1">
    <source>
        <dbReference type="EMBL" id="WXB19612.1"/>
    </source>
</evidence>